<dbReference type="EMBL" id="ML122266">
    <property type="protein sequence ID" value="RPD60281.1"/>
    <property type="molecule type" value="Genomic_DNA"/>
</dbReference>
<accession>A0A5C2S971</accession>
<organism evidence="2 3">
    <name type="scientific">Lentinus tigrinus ALCF2SS1-6</name>
    <dbReference type="NCBI Taxonomy" id="1328759"/>
    <lineage>
        <taxon>Eukaryota</taxon>
        <taxon>Fungi</taxon>
        <taxon>Dikarya</taxon>
        <taxon>Basidiomycota</taxon>
        <taxon>Agaricomycotina</taxon>
        <taxon>Agaricomycetes</taxon>
        <taxon>Polyporales</taxon>
        <taxon>Polyporaceae</taxon>
        <taxon>Lentinus</taxon>
    </lineage>
</organism>
<keyword evidence="3" id="KW-1185">Reference proteome</keyword>
<feature type="region of interest" description="Disordered" evidence="1">
    <location>
        <begin position="1"/>
        <end position="40"/>
    </location>
</feature>
<name>A0A5C2S971_9APHY</name>
<evidence type="ECO:0000313" key="2">
    <source>
        <dbReference type="EMBL" id="RPD60281.1"/>
    </source>
</evidence>
<dbReference type="AlphaFoldDB" id="A0A5C2S971"/>
<evidence type="ECO:0000313" key="3">
    <source>
        <dbReference type="Proteomes" id="UP000313359"/>
    </source>
</evidence>
<dbReference type="Proteomes" id="UP000313359">
    <property type="component" value="Unassembled WGS sequence"/>
</dbReference>
<gene>
    <name evidence="2" type="ORF">L227DRAFT_611254</name>
</gene>
<protein>
    <submittedName>
        <fullName evidence="2">Uncharacterized protein</fullName>
    </submittedName>
</protein>
<dbReference type="OrthoDB" id="10546835at2759"/>
<proteinExistence type="predicted"/>
<evidence type="ECO:0000256" key="1">
    <source>
        <dbReference type="SAM" id="MobiDB-lite"/>
    </source>
</evidence>
<reference evidence="2" key="1">
    <citation type="journal article" date="2018" name="Genome Biol. Evol.">
        <title>Genomics and development of Lentinus tigrinus, a white-rot wood-decaying mushroom with dimorphic fruiting bodies.</title>
        <authorList>
            <person name="Wu B."/>
            <person name="Xu Z."/>
            <person name="Knudson A."/>
            <person name="Carlson A."/>
            <person name="Chen N."/>
            <person name="Kovaka S."/>
            <person name="LaButti K."/>
            <person name="Lipzen A."/>
            <person name="Pennachio C."/>
            <person name="Riley R."/>
            <person name="Schakwitz W."/>
            <person name="Umezawa K."/>
            <person name="Ohm R.A."/>
            <person name="Grigoriev I.V."/>
            <person name="Nagy L.G."/>
            <person name="Gibbons J."/>
            <person name="Hibbett D."/>
        </authorList>
    </citation>
    <scope>NUCLEOTIDE SEQUENCE [LARGE SCALE GENOMIC DNA]</scope>
    <source>
        <strain evidence="2">ALCF2SS1-6</strain>
    </source>
</reference>
<sequence length="226" mass="24121">MARGHVRFAPSVRTHSKLGSGLEPLAPESSPRMAHRSHPNMPSDTLSWGTTGHLGSANGVSGNMYAARYQAPTRGSGDTRIMIHPVIMSGMSPIDLGSLHTTTDPRLRQAAFPETWNKHVQLHLVVHGVTVHWGSVSSTDNQPLTVSAVLNGIKAALQLPTVLPPGHPLSAAAAAACARRGGRTVRKMDLYGPADTLLLMGLVERRDGSGAVYFDADILPWSYTRA</sequence>